<dbReference type="AlphaFoldDB" id="A0A699YCL5"/>
<dbReference type="Gene3D" id="3.40.50.620">
    <property type="entry name" value="HUPs"/>
    <property type="match status" value="1"/>
</dbReference>
<evidence type="ECO:0000313" key="2">
    <source>
        <dbReference type="Proteomes" id="UP000485058"/>
    </source>
</evidence>
<dbReference type="EMBL" id="BLLF01000002">
    <property type="protein sequence ID" value="GFH05588.1"/>
    <property type="molecule type" value="Genomic_DNA"/>
</dbReference>
<name>A0A699YCL5_HAELA</name>
<keyword evidence="2" id="KW-1185">Reference proteome</keyword>
<evidence type="ECO:0000313" key="1">
    <source>
        <dbReference type="EMBL" id="GFH05588.1"/>
    </source>
</evidence>
<reference evidence="1 2" key="1">
    <citation type="submission" date="2020-02" db="EMBL/GenBank/DDBJ databases">
        <title>Draft genome sequence of Haematococcus lacustris strain NIES-144.</title>
        <authorList>
            <person name="Morimoto D."/>
            <person name="Nakagawa S."/>
            <person name="Yoshida T."/>
            <person name="Sawayama S."/>
        </authorList>
    </citation>
    <scope>NUCLEOTIDE SEQUENCE [LARGE SCALE GENOMIC DNA]</scope>
    <source>
        <strain evidence="1 2">NIES-144</strain>
    </source>
</reference>
<accession>A0A699YCL5</accession>
<gene>
    <name evidence="1" type="ORF">HaLaN_00075</name>
</gene>
<comment type="caution">
    <text evidence="1">The sequence shown here is derived from an EMBL/GenBank/DDBJ whole genome shotgun (WGS) entry which is preliminary data.</text>
</comment>
<protein>
    <submittedName>
        <fullName evidence="1">CTP_transf_like domain-containing protein</fullName>
    </submittedName>
</protein>
<dbReference type="Proteomes" id="UP000485058">
    <property type="component" value="Unassembled WGS sequence"/>
</dbReference>
<sequence>MLLCGADVLASMAQPGAWHLPEELLQEHGVVCVERRHGTGALQQAGGLQTLLEQPGSLLNEADGLVHNAGSNTVSSFSQLEMALATALMATAVSGA</sequence>
<organism evidence="1 2">
    <name type="scientific">Haematococcus lacustris</name>
    <name type="common">Green alga</name>
    <name type="synonym">Haematococcus pluvialis</name>
    <dbReference type="NCBI Taxonomy" id="44745"/>
    <lineage>
        <taxon>Eukaryota</taxon>
        <taxon>Viridiplantae</taxon>
        <taxon>Chlorophyta</taxon>
        <taxon>core chlorophytes</taxon>
        <taxon>Chlorophyceae</taxon>
        <taxon>CS clade</taxon>
        <taxon>Chlamydomonadales</taxon>
        <taxon>Haematococcaceae</taxon>
        <taxon>Haematococcus</taxon>
    </lineage>
</organism>
<proteinExistence type="predicted"/>
<dbReference type="InterPro" id="IPR014729">
    <property type="entry name" value="Rossmann-like_a/b/a_fold"/>
</dbReference>